<keyword evidence="1" id="KW-0479">Metal-binding</keyword>
<evidence type="ECO:0000256" key="1">
    <source>
        <dbReference type="ARBA" id="ARBA00022723"/>
    </source>
</evidence>
<dbReference type="InterPro" id="IPR006121">
    <property type="entry name" value="HMA_dom"/>
</dbReference>
<dbReference type="CDD" id="cd00371">
    <property type="entry name" value="HMA"/>
    <property type="match status" value="1"/>
</dbReference>
<dbReference type="OrthoDB" id="689350at2759"/>
<dbReference type="InterPro" id="IPR036163">
    <property type="entry name" value="HMA_dom_sf"/>
</dbReference>
<proteinExistence type="predicted"/>
<dbReference type="SUPFAM" id="SSF55008">
    <property type="entry name" value="HMA, heavy metal-associated domain"/>
    <property type="match status" value="1"/>
</dbReference>
<evidence type="ECO:0000259" key="2">
    <source>
        <dbReference type="PROSITE" id="PS50846"/>
    </source>
</evidence>
<keyword evidence="4" id="KW-1185">Reference proteome</keyword>
<dbReference type="PANTHER" id="PTHR22814">
    <property type="entry name" value="COPPER TRANSPORT PROTEIN ATOX1-RELATED"/>
    <property type="match status" value="1"/>
</dbReference>
<dbReference type="OMA" id="IDCEACK"/>
<name>A0A8T2Q9S8_CERRI</name>
<dbReference type="AlphaFoldDB" id="A0A8T2Q9S8"/>
<feature type="domain" description="HMA" evidence="2">
    <location>
        <begin position="2"/>
        <end position="65"/>
    </location>
</feature>
<protein>
    <recommendedName>
        <fullName evidence="2">HMA domain-containing protein</fullName>
    </recommendedName>
</protein>
<accession>A0A8T2Q9S8</accession>
<reference evidence="3" key="1">
    <citation type="submission" date="2021-08" db="EMBL/GenBank/DDBJ databases">
        <title>WGS assembly of Ceratopteris richardii.</title>
        <authorList>
            <person name="Marchant D.B."/>
            <person name="Chen G."/>
            <person name="Jenkins J."/>
            <person name="Shu S."/>
            <person name="Leebens-Mack J."/>
            <person name="Grimwood J."/>
            <person name="Schmutz J."/>
            <person name="Soltis P."/>
            <person name="Soltis D."/>
            <person name="Chen Z.-H."/>
        </authorList>
    </citation>
    <scope>NUCLEOTIDE SEQUENCE</scope>
    <source>
        <strain evidence="3">Whitten #5841</strain>
        <tissue evidence="3">Leaf</tissue>
    </source>
</reference>
<comment type="caution">
    <text evidence="3">The sequence shown here is derived from an EMBL/GenBank/DDBJ whole genome shotgun (WGS) entry which is preliminary data.</text>
</comment>
<evidence type="ECO:0000313" key="3">
    <source>
        <dbReference type="EMBL" id="KAH7280416.1"/>
    </source>
</evidence>
<dbReference type="EMBL" id="CM035442">
    <property type="protein sequence ID" value="KAH7280416.1"/>
    <property type="molecule type" value="Genomic_DNA"/>
</dbReference>
<gene>
    <name evidence="3" type="ORF">KP509_37G066200</name>
</gene>
<dbReference type="Gene3D" id="3.30.70.100">
    <property type="match status" value="1"/>
</dbReference>
<evidence type="ECO:0000313" key="4">
    <source>
        <dbReference type="Proteomes" id="UP000825935"/>
    </source>
</evidence>
<organism evidence="3 4">
    <name type="scientific">Ceratopteris richardii</name>
    <name type="common">Triangle waterfern</name>
    <dbReference type="NCBI Taxonomy" id="49495"/>
    <lineage>
        <taxon>Eukaryota</taxon>
        <taxon>Viridiplantae</taxon>
        <taxon>Streptophyta</taxon>
        <taxon>Embryophyta</taxon>
        <taxon>Tracheophyta</taxon>
        <taxon>Polypodiopsida</taxon>
        <taxon>Polypodiidae</taxon>
        <taxon>Polypodiales</taxon>
        <taxon>Pteridineae</taxon>
        <taxon>Pteridaceae</taxon>
        <taxon>Parkerioideae</taxon>
        <taxon>Ceratopteris</taxon>
    </lineage>
</organism>
<dbReference type="Pfam" id="PF00403">
    <property type="entry name" value="HMA"/>
    <property type="match status" value="1"/>
</dbReference>
<dbReference type="GO" id="GO:0046872">
    <property type="term" value="F:metal ion binding"/>
    <property type="evidence" value="ECO:0007669"/>
    <property type="project" value="UniProtKB-KW"/>
</dbReference>
<sequence length="137" mass="14845">MSQSITFKVSIDCEACKKRIKKALNGIQGVETIDVDMKNERVTVVGFVEPKVITKCLEKIGKKVDLPGGKNHYISNEGIDSLPFNNGFNFGKGGNKNKNGLNGKMLLADGDGEVDPATSDTYTHIFSDENANSCSLM</sequence>
<dbReference type="PROSITE" id="PS50846">
    <property type="entry name" value="HMA_2"/>
    <property type="match status" value="1"/>
</dbReference>
<dbReference type="PANTHER" id="PTHR22814:SF84">
    <property type="entry name" value="HEAVY METAL-ASSOCIATED ISOPRENYLATED PLANT PROTEIN 24"/>
    <property type="match status" value="1"/>
</dbReference>
<dbReference type="Proteomes" id="UP000825935">
    <property type="component" value="Chromosome 37"/>
</dbReference>